<protein>
    <submittedName>
        <fullName evidence="1">Uncharacterized protein</fullName>
    </submittedName>
</protein>
<reference evidence="1" key="3">
    <citation type="submission" date="2025-09" db="UniProtKB">
        <authorList>
            <consortium name="Ensembl"/>
        </authorList>
    </citation>
    <scope>IDENTIFICATION</scope>
</reference>
<sequence length="78" mass="8788">MFDGVLLRVRKIFLKTPAGYATAMQCQAPLNTRMLWVVVSRETSTCHLISSQSREAKQRGFLQALGDQGHQEQVLQVL</sequence>
<reference evidence="1 2" key="1">
    <citation type="submission" date="2019-04" db="EMBL/GenBank/DDBJ databases">
        <authorList>
            <consortium name="Wellcome Sanger Institute Data Sharing"/>
        </authorList>
    </citation>
    <scope>NUCLEOTIDE SEQUENCE [LARGE SCALE GENOMIC DNA]</scope>
</reference>
<evidence type="ECO:0000313" key="1">
    <source>
        <dbReference type="Ensembl" id="ENSSFOP00015078624.1"/>
    </source>
</evidence>
<organism evidence="1 2">
    <name type="scientific">Scleropages formosus</name>
    <name type="common">Asian bonytongue</name>
    <name type="synonym">Osteoglossum formosum</name>
    <dbReference type="NCBI Taxonomy" id="113540"/>
    <lineage>
        <taxon>Eukaryota</taxon>
        <taxon>Metazoa</taxon>
        <taxon>Chordata</taxon>
        <taxon>Craniata</taxon>
        <taxon>Vertebrata</taxon>
        <taxon>Euteleostomi</taxon>
        <taxon>Actinopterygii</taxon>
        <taxon>Neopterygii</taxon>
        <taxon>Teleostei</taxon>
        <taxon>Osteoglossocephala</taxon>
        <taxon>Osteoglossomorpha</taxon>
        <taxon>Osteoglossiformes</taxon>
        <taxon>Osteoglossidae</taxon>
        <taxon>Scleropages</taxon>
    </lineage>
</organism>
<accession>A0A8C9WR65</accession>
<dbReference type="Ensembl" id="ENSSFOT00015049117.1">
    <property type="protein sequence ID" value="ENSSFOP00015078624.1"/>
    <property type="gene ID" value="ENSSFOG00015026031.1"/>
</dbReference>
<keyword evidence="2" id="KW-1185">Reference proteome</keyword>
<reference evidence="1" key="2">
    <citation type="submission" date="2025-08" db="UniProtKB">
        <authorList>
            <consortium name="Ensembl"/>
        </authorList>
    </citation>
    <scope>IDENTIFICATION</scope>
</reference>
<name>A0A8C9WR65_SCLFO</name>
<proteinExistence type="predicted"/>
<dbReference type="AlphaFoldDB" id="A0A8C9WR65"/>
<evidence type="ECO:0000313" key="2">
    <source>
        <dbReference type="Proteomes" id="UP000694397"/>
    </source>
</evidence>
<dbReference type="Proteomes" id="UP000694397">
    <property type="component" value="Chromosome 19"/>
</dbReference>